<feature type="domain" description="Manganese/iron superoxide dismutase C-terminal" evidence="10">
    <location>
        <begin position="125"/>
        <end position="225"/>
    </location>
</feature>
<feature type="signal peptide" evidence="8">
    <location>
        <begin position="1"/>
        <end position="17"/>
    </location>
</feature>
<feature type="chain" id="PRO_5013249517" description="Superoxide dismutase" evidence="8">
    <location>
        <begin position="18"/>
        <end position="240"/>
    </location>
</feature>
<keyword evidence="8" id="KW-0732">Signal</keyword>
<dbReference type="PANTHER" id="PTHR43595:SF2">
    <property type="entry name" value="SMALL RIBOSOMAL SUBUNIT PROTEIN MS42"/>
    <property type="match status" value="1"/>
</dbReference>
<feature type="binding site" evidence="6">
    <location>
        <position position="57"/>
    </location>
    <ligand>
        <name>Mn(2+)</name>
        <dbReference type="ChEBI" id="CHEBI:29035"/>
    </ligand>
</feature>
<evidence type="ECO:0000256" key="5">
    <source>
        <dbReference type="ARBA" id="ARBA00023004"/>
    </source>
</evidence>
<keyword evidence="3 6" id="KW-0479">Metal-binding</keyword>
<dbReference type="OrthoDB" id="239262at2759"/>
<evidence type="ECO:0000313" key="11">
    <source>
        <dbReference type="EMBL" id="OMJ69193.1"/>
    </source>
</evidence>
<dbReference type="SUPFAM" id="SSF54719">
    <property type="entry name" value="Fe,Mn superoxide dismutase (SOD), C-terminal domain"/>
    <property type="match status" value="1"/>
</dbReference>
<evidence type="ECO:0000313" key="12">
    <source>
        <dbReference type="Proteomes" id="UP000187209"/>
    </source>
</evidence>
<feature type="binding site" evidence="6">
    <location>
        <position position="198"/>
    </location>
    <ligand>
        <name>Mn(2+)</name>
        <dbReference type="ChEBI" id="CHEBI:29035"/>
    </ligand>
</feature>
<protein>
    <recommendedName>
        <fullName evidence="7">Superoxide dismutase</fullName>
        <ecNumber evidence="7">1.15.1.1</ecNumber>
    </recommendedName>
</protein>
<dbReference type="EMBL" id="MPUH01001229">
    <property type="protein sequence ID" value="OMJ69193.1"/>
    <property type="molecule type" value="Genomic_DNA"/>
</dbReference>
<dbReference type="PANTHER" id="PTHR43595">
    <property type="entry name" value="37S RIBOSOMAL PROTEIN S26, MITOCHONDRIAL"/>
    <property type="match status" value="1"/>
</dbReference>
<evidence type="ECO:0000259" key="9">
    <source>
        <dbReference type="Pfam" id="PF00081"/>
    </source>
</evidence>
<dbReference type="EC" id="1.15.1.1" evidence="7"/>
<comment type="function">
    <text evidence="7">Destroys radicals which are normally produced within the cells and which are toxic to biological systems.</text>
</comment>
<keyword evidence="4 7" id="KW-0560">Oxidoreductase</keyword>
<name>A0A1R2AXC2_9CILI</name>
<dbReference type="PIRSF" id="PIRSF000349">
    <property type="entry name" value="SODismutase"/>
    <property type="match status" value="1"/>
</dbReference>
<dbReference type="Pfam" id="PF00081">
    <property type="entry name" value="Sod_Fe_N"/>
    <property type="match status" value="1"/>
</dbReference>
<dbReference type="PROSITE" id="PS00088">
    <property type="entry name" value="SOD_MN"/>
    <property type="match status" value="1"/>
</dbReference>
<dbReference type="GO" id="GO:0046872">
    <property type="term" value="F:metal ion binding"/>
    <property type="evidence" value="ECO:0007669"/>
    <property type="project" value="UniProtKB-KW"/>
</dbReference>
<keyword evidence="5" id="KW-0408">Iron</keyword>
<dbReference type="PRINTS" id="PR01703">
    <property type="entry name" value="MNSODISMTASE"/>
</dbReference>
<dbReference type="Gene3D" id="1.10.287.990">
    <property type="entry name" value="Fe,Mn superoxide dismutase (SOD) domain"/>
    <property type="match status" value="1"/>
</dbReference>
<comment type="catalytic activity">
    <reaction evidence="7">
        <text>2 superoxide + 2 H(+) = H2O2 + O2</text>
        <dbReference type="Rhea" id="RHEA:20696"/>
        <dbReference type="ChEBI" id="CHEBI:15378"/>
        <dbReference type="ChEBI" id="CHEBI:15379"/>
        <dbReference type="ChEBI" id="CHEBI:16240"/>
        <dbReference type="ChEBI" id="CHEBI:18421"/>
        <dbReference type="EC" id="1.15.1.1"/>
    </reaction>
</comment>
<comment type="cofactor">
    <cofactor evidence="1">
        <name>Fe cation</name>
        <dbReference type="ChEBI" id="CHEBI:24875"/>
    </cofactor>
</comment>
<dbReference type="InterPro" id="IPR036314">
    <property type="entry name" value="SOD_C_sf"/>
</dbReference>
<evidence type="ECO:0000256" key="8">
    <source>
        <dbReference type="SAM" id="SignalP"/>
    </source>
</evidence>
<dbReference type="AlphaFoldDB" id="A0A1R2AXC2"/>
<reference evidence="11 12" key="1">
    <citation type="submission" date="2016-11" db="EMBL/GenBank/DDBJ databases">
        <title>The macronuclear genome of Stentor coeruleus: a giant cell with tiny introns.</title>
        <authorList>
            <person name="Slabodnick M."/>
            <person name="Ruby J.G."/>
            <person name="Reiff S.B."/>
            <person name="Swart E.C."/>
            <person name="Gosai S."/>
            <person name="Prabakaran S."/>
            <person name="Witkowska E."/>
            <person name="Larue G.E."/>
            <person name="Fisher S."/>
            <person name="Freeman R.M."/>
            <person name="Gunawardena J."/>
            <person name="Chu W."/>
            <person name="Stover N.A."/>
            <person name="Gregory B.D."/>
            <person name="Nowacki M."/>
            <person name="Derisi J."/>
            <person name="Roy S.W."/>
            <person name="Marshall W.F."/>
            <person name="Sood P."/>
        </authorList>
    </citation>
    <scope>NUCLEOTIDE SEQUENCE [LARGE SCALE GENOMIC DNA]</scope>
    <source>
        <strain evidence="11">WM001</strain>
    </source>
</reference>
<evidence type="ECO:0000256" key="3">
    <source>
        <dbReference type="ARBA" id="ARBA00022723"/>
    </source>
</evidence>
<dbReference type="Gene3D" id="3.55.40.20">
    <property type="entry name" value="Iron/manganese superoxide dismutase, C-terminal domain"/>
    <property type="match status" value="1"/>
</dbReference>
<dbReference type="InterPro" id="IPR036324">
    <property type="entry name" value="Mn/Fe_SOD_N_sf"/>
</dbReference>
<sequence length="240" mass="28377">MICLGKRIIFLLSLVYAFCPKDEYKPRNEKNVFSLPTLPYNYKELEPVLWSQIVYFHHKKEHAKFIEPLNSLIAEDSTYESLTVTDLILQFGLENNDIALNAGGYYNHALLWWSLLPSSCNKYQPEGQLLEDIELYFGDFETFKDEFSRRAISLFGSGWIWLCRNPDGHLTINGKNKEYSPLAGNECLPLLGIDMWEHAYYLFYMDDIEDYVYRWWGIVDWELVEYWYQEYISKGLPIPV</sequence>
<accession>A0A1R2AXC2</accession>
<feature type="domain" description="Manganese/iron superoxide dismutase N-terminal" evidence="9">
    <location>
        <begin position="33"/>
        <end position="114"/>
    </location>
</feature>
<evidence type="ECO:0000256" key="1">
    <source>
        <dbReference type="ARBA" id="ARBA00001962"/>
    </source>
</evidence>
<organism evidence="11 12">
    <name type="scientific">Stentor coeruleus</name>
    <dbReference type="NCBI Taxonomy" id="5963"/>
    <lineage>
        <taxon>Eukaryota</taxon>
        <taxon>Sar</taxon>
        <taxon>Alveolata</taxon>
        <taxon>Ciliophora</taxon>
        <taxon>Postciliodesmatophora</taxon>
        <taxon>Heterotrichea</taxon>
        <taxon>Heterotrichida</taxon>
        <taxon>Stentoridae</taxon>
        <taxon>Stentor</taxon>
    </lineage>
</organism>
<comment type="caution">
    <text evidence="11">The sequence shown here is derived from an EMBL/GenBank/DDBJ whole genome shotgun (WGS) entry which is preliminary data.</text>
</comment>
<evidence type="ECO:0000256" key="7">
    <source>
        <dbReference type="RuleBase" id="RU000414"/>
    </source>
</evidence>
<dbReference type="InterPro" id="IPR019831">
    <property type="entry name" value="Mn/Fe_SOD_N"/>
</dbReference>
<dbReference type="SUPFAM" id="SSF46609">
    <property type="entry name" value="Fe,Mn superoxide dismutase (SOD), N-terminal domain"/>
    <property type="match status" value="1"/>
</dbReference>
<dbReference type="GO" id="GO:0004784">
    <property type="term" value="F:superoxide dismutase activity"/>
    <property type="evidence" value="ECO:0007669"/>
    <property type="project" value="UniProtKB-EC"/>
</dbReference>
<comment type="similarity">
    <text evidence="2 7">Belongs to the iron/manganese superoxide dismutase family.</text>
</comment>
<evidence type="ECO:0000256" key="4">
    <source>
        <dbReference type="ARBA" id="ARBA00023002"/>
    </source>
</evidence>
<dbReference type="GO" id="GO:0005737">
    <property type="term" value="C:cytoplasm"/>
    <property type="evidence" value="ECO:0007669"/>
    <property type="project" value="TreeGrafter"/>
</dbReference>
<evidence type="ECO:0000256" key="2">
    <source>
        <dbReference type="ARBA" id="ARBA00008714"/>
    </source>
</evidence>
<feature type="binding site" evidence="6">
    <location>
        <position position="108"/>
    </location>
    <ligand>
        <name>Mn(2+)</name>
        <dbReference type="ChEBI" id="CHEBI:29035"/>
    </ligand>
</feature>
<proteinExistence type="inferred from homology"/>
<gene>
    <name evidence="11" type="ORF">SteCoe_33150</name>
</gene>
<dbReference type="Pfam" id="PF02777">
    <property type="entry name" value="Sod_Fe_C"/>
    <property type="match status" value="1"/>
</dbReference>
<feature type="binding site" evidence="6">
    <location>
        <position position="194"/>
    </location>
    <ligand>
        <name>Mn(2+)</name>
        <dbReference type="ChEBI" id="CHEBI:29035"/>
    </ligand>
</feature>
<dbReference type="Proteomes" id="UP000187209">
    <property type="component" value="Unassembled WGS sequence"/>
</dbReference>
<evidence type="ECO:0000256" key="6">
    <source>
        <dbReference type="PIRSR" id="PIRSR000349-1"/>
    </source>
</evidence>
<dbReference type="InterPro" id="IPR001189">
    <property type="entry name" value="Mn/Fe_SOD"/>
</dbReference>
<evidence type="ECO:0000259" key="10">
    <source>
        <dbReference type="Pfam" id="PF02777"/>
    </source>
</evidence>
<dbReference type="InterPro" id="IPR019832">
    <property type="entry name" value="Mn/Fe_SOD_C"/>
</dbReference>
<dbReference type="InterPro" id="IPR019833">
    <property type="entry name" value="Mn/Fe_SOD_BS"/>
</dbReference>
<keyword evidence="12" id="KW-1185">Reference proteome</keyword>